<organism evidence="1 2">
    <name type="scientific">Drouetiella hepatica Uher 2000/2452</name>
    <dbReference type="NCBI Taxonomy" id="904376"/>
    <lineage>
        <taxon>Bacteria</taxon>
        <taxon>Bacillati</taxon>
        <taxon>Cyanobacteriota</taxon>
        <taxon>Cyanophyceae</taxon>
        <taxon>Oculatellales</taxon>
        <taxon>Oculatellaceae</taxon>
        <taxon>Drouetiella</taxon>
    </lineage>
</organism>
<comment type="caution">
    <text evidence="1">The sequence shown here is derived from an EMBL/GenBank/DDBJ whole genome shotgun (WGS) entry which is preliminary data.</text>
</comment>
<name>A0A951QGH4_9CYAN</name>
<proteinExistence type="predicted"/>
<reference evidence="1" key="2">
    <citation type="journal article" date="2022" name="Microbiol. Resour. Announc.">
        <title>Metagenome Sequencing to Explore Phylogenomics of Terrestrial Cyanobacteria.</title>
        <authorList>
            <person name="Ward R.D."/>
            <person name="Stajich J.E."/>
            <person name="Johansen J.R."/>
            <person name="Huntemann M."/>
            <person name="Clum A."/>
            <person name="Foster B."/>
            <person name="Foster B."/>
            <person name="Roux S."/>
            <person name="Palaniappan K."/>
            <person name="Varghese N."/>
            <person name="Mukherjee S."/>
            <person name="Reddy T.B.K."/>
            <person name="Daum C."/>
            <person name="Copeland A."/>
            <person name="Chen I.A."/>
            <person name="Ivanova N.N."/>
            <person name="Kyrpides N.C."/>
            <person name="Shapiro N."/>
            <person name="Eloe-Fadrosh E.A."/>
            <person name="Pietrasiak N."/>
        </authorList>
    </citation>
    <scope>NUCLEOTIDE SEQUENCE</scope>
    <source>
        <strain evidence="1">UHER 2000/2452</strain>
    </source>
</reference>
<evidence type="ECO:0000313" key="2">
    <source>
        <dbReference type="Proteomes" id="UP000757435"/>
    </source>
</evidence>
<evidence type="ECO:0000313" key="1">
    <source>
        <dbReference type="EMBL" id="MBW4662204.1"/>
    </source>
</evidence>
<sequence length="54" mass="6035">MTRKLISALVDEKVYVKLKEISPKGTIAAAINEGLLLNLERQLQVKQLQATDKN</sequence>
<dbReference type="Proteomes" id="UP000757435">
    <property type="component" value="Unassembled WGS sequence"/>
</dbReference>
<accession>A0A951QGH4</accession>
<dbReference type="AlphaFoldDB" id="A0A951QGH4"/>
<gene>
    <name evidence="1" type="ORF">KME15_26425</name>
</gene>
<reference evidence="1" key="1">
    <citation type="submission" date="2021-05" db="EMBL/GenBank/DDBJ databases">
        <authorList>
            <person name="Pietrasiak N."/>
            <person name="Ward R."/>
            <person name="Stajich J.E."/>
            <person name="Kurbessoian T."/>
        </authorList>
    </citation>
    <scope>NUCLEOTIDE SEQUENCE</scope>
    <source>
        <strain evidence="1">UHER 2000/2452</strain>
    </source>
</reference>
<protein>
    <submittedName>
        <fullName evidence="1">Uncharacterized protein</fullName>
    </submittedName>
</protein>
<dbReference type="EMBL" id="JAHHHD010000062">
    <property type="protein sequence ID" value="MBW4662204.1"/>
    <property type="molecule type" value="Genomic_DNA"/>
</dbReference>